<evidence type="ECO:0000259" key="6">
    <source>
        <dbReference type="PROSITE" id="PS01124"/>
    </source>
</evidence>
<dbReference type="Gene3D" id="1.10.10.60">
    <property type="entry name" value="Homeodomain-like"/>
    <property type="match status" value="2"/>
</dbReference>
<dbReference type="InterPro" id="IPR050204">
    <property type="entry name" value="AraC_XylS_family_regulators"/>
</dbReference>
<dbReference type="SUPFAM" id="SSF46689">
    <property type="entry name" value="Homeodomain-like"/>
    <property type="match status" value="2"/>
</dbReference>
<dbReference type="Gene3D" id="2.60.120.10">
    <property type="entry name" value="Jelly Rolls"/>
    <property type="match status" value="1"/>
</dbReference>
<protein>
    <submittedName>
        <fullName evidence="7">AraC family L-rhamnose operon regulatory protein RhaS</fullName>
    </submittedName>
</protein>
<dbReference type="InterPro" id="IPR014710">
    <property type="entry name" value="RmlC-like_jellyroll"/>
</dbReference>
<accession>A0A7W5DW22</accession>
<evidence type="ECO:0000313" key="8">
    <source>
        <dbReference type="Proteomes" id="UP000536179"/>
    </source>
</evidence>
<sequence>MKRSNPVSQPSETRSSPVPANMRANGLWVFESRHAETFAMSVTRHTFLKLLWIREGRARIEFGDESQDCETGNLVIVPARTRHRIVDSPNTPVSLCGLGVNEKQLKSLSPVMPLFRCGVFAGPQMSTLRIEHQFRKLLYLVDQDDVASELSSVAVALELLAELALNLTSPSVDDQNRNRNRATNVTGRGSINEEPPDPMLEAYLDWLHRNFYEPLTLDDAAKSSGMSRRTFTSRFKARTGATWLEYVNSLRVRRAEELLLEADRKVTSIAFQCGFDDLSTFYRAFKRITGRTPGG</sequence>
<feature type="domain" description="HTH araC/xylS-type" evidence="6">
    <location>
        <begin position="201"/>
        <end position="295"/>
    </location>
</feature>
<keyword evidence="4" id="KW-0804">Transcription</keyword>
<keyword evidence="1" id="KW-0805">Transcription regulation</keyword>
<evidence type="ECO:0000256" key="3">
    <source>
        <dbReference type="ARBA" id="ARBA00023159"/>
    </source>
</evidence>
<proteinExistence type="predicted"/>
<dbReference type="AlphaFoldDB" id="A0A7W5DW22"/>
<dbReference type="Pfam" id="PF12833">
    <property type="entry name" value="HTH_18"/>
    <property type="match status" value="1"/>
</dbReference>
<keyword evidence="3" id="KW-0010">Activator</keyword>
<evidence type="ECO:0000256" key="2">
    <source>
        <dbReference type="ARBA" id="ARBA00023125"/>
    </source>
</evidence>
<evidence type="ECO:0000256" key="4">
    <source>
        <dbReference type="ARBA" id="ARBA00023163"/>
    </source>
</evidence>
<dbReference type="Proteomes" id="UP000536179">
    <property type="component" value="Unassembled WGS sequence"/>
</dbReference>
<name>A0A7W5DW22_9BACT</name>
<evidence type="ECO:0000313" key="7">
    <source>
        <dbReference type="EMBL" id="MBB3205590.1"/>
    </source>
</evidence>
<dbReference type="SMART" id="SM00342">
    <property type="entry name" value="HTH_ARAC"/>
    <property type="match status" value="1"/>
</dbReference>
<dbReference type="InterPro" id="IPR018062">
    <property type="entry name" value="HTH_AraC-typ_CS"/>
</dbReference>
<dbReference type="InterPro" id="IPR037923">
    <property type="entry name" value="HTH-like"/>
</dbReference>
<dbReference type="Pfam" id="PF02311">
    <property type="entry name" value="AraC_binding"/>
    <property type="match status" value="1"/>
</dbReference>
<dbReference type="PROSITE" id="PS01124">
    <property type="entry name" value="HTH_ARAC_FAMILY_2"/>
    <property type="match status" value="1"/>
</dbReference>
<feature type="region of interest" description="Disordered" evidence="5">
    <location>
        <begin position="174"/>
        <end position="194"/>
    </location>
</feature>
<dbReference type="SUPFAM" id="SSF51215">
    <property type="entry name" value="Regulatory protein AraC"/>
    <property type="match status" value="1"/>
</dbReference>
<dbReference type="PROSITE" id="PS00041">
    <property type="entry name" value="HTH_ARAC_FAMILY_1"/>
    <property type="match status" value="1"/>
</dbReference>
<dbReference type="PANTHER" id="PTHR46796">
    <property type="entry name" value="HTH-TYPE TRANSCRIPTIONAL ACTIVATOR RHAS-RELATED"/>
    <property type="match status" value="1"/>
</dbReference>
<dbReference type="GO" id="GO:0043565">
    <property type="term" value="F:sequence-specific DNA binding"/>
    <property type="evidence" value="ECO:0007669"/>
    <property type="project" value="InterPro"/>
</dbReference>
<dbReference type="InterPro" id="IPR018060">
    <property type="entry name" value="HTH_AraC"/>
</dbReference>
<dbReference type="EMBL" id="JACHXU010000004">
    <property type="protein sequence ID" value="MBB3205590.1"/>
    <property type="molecule type" value="Genomic_DNA"/>
</dbReference>
<dbReference type="GO" id="GO:0003700">
    <property type="term" value="F:DNA-binding transcription factor activity"/>
    <property type="evidence" value="ECO:0007669"/>
    <property type="project" value="InterPro"/>
</dbReference>
<organism evidence="7 8">
    <name type="scientific">Aporhodopirellula rubra</name>
    <dbReference type="NCBI Taxonomy" id="980271"/>
    <lineage>
        <taxon>Bacteria</taxon>
        <taxon>Pseudomonadati</taxon>
        <taxon>Planctomycetota</taxon>
        <taxon>Planctomycetia</taxon>
        <taxon>Pirellulales</taxon>
        <taxon>Pirellulaceae</taxon>
        <taxon>Aporhodopirellula</taxon>
    </lineage>
</organism>
<gene>
    <name evidence="7" type="ORF">FHS27_001394</name>
</gene>
<reference evidence="7 8" key="1">
    <citation type="submission" date="2020-08" db="EMBL/GenBank/DDBJ databases">
        <title>Genomic Encyclopedia of Type Strains, Phase III (KMG-III): the genomes of soil and plant-associated and newly described type strains.</title>
        <authorList>
            <person name="Whitman W."/>
        </authorList>
    </citation>
    <scope>NUCLEOTIDE SEQUENCE [LARGE SCALE GENOMIC DNA]</scope>
    <source>
        <strain evidence="7 8">CECT 8075</strain>
    </source>
</reference>
<keyword evidence="2" id="KW-0238">DNA-binding</keyword>
<dbReference type="InterPro" id="IPR003313">
    <property type="entry name" value="AraC-bd"/>
</dbReference>
<evidence type="ECO:0000256" key="1">
    <source>
        <dbReference type="ARBA" id="ARBA00023015"/>
    </source>
</evidence>
<dbReference type="InterPro" id="IPR009057">
    <property type="entry name" value="Homeodomain-like_sf"/>
</dbReference>
<keyword evidence="8" id="KW-1185">Reference proteome</keyword>
<evidence type="ECO:0000256" key="5">
    <source>
        <dbReference type="SAM" id="MobiDB-lite"/>
    </source>
</evidence>
<comment type="caution">
    <text evidence="7">The sequence shown here is derived from an EMBL/GenBank/DDBJ whole genome shotgun (WGS) entry which is preliminary data.</text>
</comment>